<evidence type="ECO:0000259" key="3">
    <source>
        <dbReference type="SMART" id="SM00841"/>
    </source>
</evidence>
<comment type="similarity">
    <text evidence="1 2">Belongs to the elongation factor P family.</text>
</comment>
<feature type="domain" description="Translation elongation factor P/YeiP central" evidence="4">
    <location>
        <begin position="69"/>
        <end position="124"/>
    </location>
</feature>
<dbReference type="InterPro" id="IPR012340">
    <property type="entry name" value="NA-bd_OB-fold"/>
</dbReference>
<organism evidence="5 6">
    <name type="scientific">Paludisphaera mucosa</name>
    <dbReference type="NCBI Taxonomy" id="3030827"/>
    <lineage>
        <taxon>Bacteria</taxon>
        <taxon>Pseudomonadati</taxon>
        <taxon>Planctomycetota</taxon>
        <taxon>Planctomycetia</taxon>
        <taxon>Isosphaerales</taxon>
        <taxon>Isosphaeraceae</taxon>
        <taxon>Paludisphaera</taxon>
    </lineage>
</organism>
<dbReference type="CDD" id="cd04470">
    <property type="entry name" value="S1_EF-P_repeat_1"/>
    <property type="match status" value="1"/>
</dbReference>
<dbReference type="SUPFAM" id="SSF50249">
    <property type="entry name" value="Nucleic acid-binding proteins"/>
    <property type="match status" value="2"/>
</dbReference>
<name>A0ABT6FHE4_9BACT</name>
<dbReference type="PANTHER" id="PTHR30053">
    <property type="entry name" value="ELONGATION FACTOR P"/>
    <property type="match status" value="1"/>
</dbReference>
<gene>
    <name evidence="5" type="ORF">PZE19_24840</name>
</gene>
<dbReference type="Pfam" id="PF08207">
    <property type="entry name" value="EFP_N"/>
    <property type="match status" value="1"/>
</dbReference>
<dbReference type="SMART" id="SM00841">
    <property type="entry name" value="Elong-fact-P_C"/>
    <property type="match status" value="1"/>
</dbReference>
<sequence length="188" mass="20877">MVPAKDFKRRMVVEIDGAPHMIEQIQVQTPSARGAATLYKIKARNLKTKNRVEKAYRGTDALNESSFERKPIQFLYRDADELHFMDSGDFSQFSFRADDLADQLPFMTENMAGVEALVVDEEIIAIDLPDTVEMAIVETAPGVRGNSATGRTKPATLATGHVVQVPEHTEPGILVRVDTRTGEYLGRV</sequence>
<keyword evidence="5" id="KW-0251">Elongation factor</keyword>
<dbReference type="InterPro" id="IPR013185">
    <property type="entry name" value="Transl_elong_KOW-like"/>
</dbReference>
<protein>
    <recommendedName>
        <fullName evidence="2">Elongation factor P-like protein</fullName>
    </recommendedName>
</protein>
<evidence type="ECO:0000256" key="1">
    <source>
        <dbReference type="ARBA" id="ARBA00009479"/>
    </source>
</evidence>
<dbReference type="GO" id="GO:0003746">
    <property type="term" value="F:translation elongation factor activity"/>
    <property type="evidence" value="ECO:0007669"/>
    <property type="project" value="UniProtKB-KW"/>
</dbReference>
<dbReference type="InterPro" id="IPR015365">
    <property type="entry name" value="Elong-fact-P_C"/>
</dbReference>
<evidence type="ECO:0000313" key="6">
    <source>
        <dbReference type="Proteomes" id="UP001216907"/>
    </source>
</evidence>
<dbReference type="InterPro" id="IPR014722">
    <property type="entry name" value="Rib_uL2_dom2"/>
</dbReference>
<accession>A0ABT6FHE4</accession>
<dbReference type="Proteomes" id="UP001216907">
    <property type="component" value="Unassembled WGS sequence"/>
</dbReference>
<dbReference type="SUPFAM" id="SSF50104">
    <property type="entry name" value="Translation proteins SH3-like domain"/>
    <property type="match status" value="1"/>
</dbReference>
<dbReference type="EMBL" id="JARRAG010000002">
    <property type="protein sequence ID" value="MDG3007008.1"/>
    <property type="molecule type" value="Genomic_DNA"/>
</dbReference>
<evidence type="ECO:0000259" key="4">
    <source>
        <dbReference type="SMART" id="SM01185"/>
    </source>
</evidence>
<dbReference type="RefSeq" id="WP_277863298.1">
    <property type="nucleotide sequence ID" value="NZ_JARRAG010000002.1"/>
</dbReference>
<dbReference type="InterPro" id="IPR011897">
    <property type="entry name" value="Transl_elong_p-like_YeiP"/>
</dbReference>
<reference evidence="5 6" key="1">
    <citation type="submission" date="2023-03" db="EMBL/GenBank/DDBJ databases">
        <title>Paludisphaera mucosa sp. nov. a novel planctomycete from northern fen.</title>
        <authorList>
            <person name="Ivanova A."/>
        </authorList>
    </citation>
    <scope>NUCLEOTIDE SEQUENCE [LARGE SCALE GENOMIC DNA]</scope>
    <source>
        <strain evidence="5 6">Pla2</strain>
    </source>
</reference>
<dbReference type="Gene3D" id="2.40.50.140">
    <property type="entry name" value="Nucleic acid-binding proteins"/>
    <property type="match status" value="2"/>
</dbReference>
<dbReference type="HAMAP" id="MF_00646">
    <property type="entry name" value="EFP"/>
    <property type="match status" value="1"/>
</dbReference>
<dbReference type="InterPro" id="IPR001059">
    <property type="entry name" value="Transl_elong_P/YeiP_cen"/>
</dbReference>
<dbReference type="Pfam" id="PF01132">
    <property type="entry name" value="EFP"/>
    <property type="match status" value="1"/>
</dbReference>
<proteinExistence type="inferred from homology"/>
<keyword evidence="6" id="KW-1185">Reference proteome</keyword>
<comment type="caution">
    <text evidence="5">The sequence shown here is derived from an EMBL/GenBank/DDBJ whole genome shotgun (WGS) entry which is preliminary data.</text>
</comment>
<keyword evidence="5" id="KW-0648">Protein biosynthesis</keyword>
<dbReference type="SMART" id="SM01185">
    <property type="entry name" value="EFP"/>
    <property type="match status" value="1"/>
</dbReference>
<evidence type="ECO:0000313" key="5">
    <source>
        <dbReference type="EMBL" id="MDG3007008.1"/>
    </source>
</evidence>
<dbReference type="InterPro" id="IPR008991">
    <property type="entry name" value="Translation_prot_SH3-like_sf"/>
</dbReference>
<evidence type="ECO:0000256" key="2">
    <source>
        <dbReference type="HAMAP-Rule" id="MF_00646"/>
    </source>
</evidence>
<feature type="domain" description="Elongation factor P C-terminal" evidence="3">
    <location>
        <begin position="132"/>
        <end position="187"/>
    </location>
</feature>
<dbReference type="InterPro" id="IPR020599">
    <property type="entry name" value="Transl_elong_fac_P/YeiP"/>
</dbReference>
<dbReference type="Pfam" id="PF09285">
    <property type="entry name" value="Elong-fact-P_C"/>
    <property type="match status" value="1"/>
</dbReference>
<dbReference type="PANTHER" id="PTHR30053:SF14">
    <property type="entry name" value="TRANSLATION ELONGATION FACTOR KOW-LIKE DOMAIN-CONTAINING PROTEIN"/>
    <property type="match status" value="1"/>
</dbReference>
<dbReference type="CDD" id="cd05794">
    <property type="entry name" value="S1_EF-P_repeat_2"/>
    <property type="match status" value="1"/>
</dbReference>
<dbReference type="Gene3D" id="2.30.30.30">
    <property type="match status" value="1"/>
</dbReference>
<dbReference type="PIRSF" id="PIRSF005901">
    <property type="entry name" value="EF-P"/>
    <property type="match status" value="1"/>
</dbReference>
<dbReference type="NCBIfam" id="NF001810">
    <property type="entry name" value="PRK00529.1"/>
    <property type="match status" value="1"/>
</dbReference>